<keyword evidence="5" id="KW-0539">Nucleus</keyword>
<dbReference type="GO" id="GO:0003677">
    <property type="term" value="F:DNA binding"/>
    <property type="evidence" value="ECO:0007669"/>
    <property type="project" value="UniProtKB-KW"/>
</dbReference>
<feature type="region of interest" description="Disordered" evidence="7">
    <location>
        <begin position="110"/>
        <end position="135"/>
    </location>
</feature>
<evidence type="ECO:0000256" key="4">
    <source>
        <dbReference type="ARBA" id="ARBA00023163"/>
    </source>
</evidence>
<feature type="domain" description="BZIP" evidence="8">
    <location>
        <begin position="8"/>
        <end position="61"/>
    </location>
</feature>
<keyword evidence="4" id="KW-0804">Transcription</keyword>
<dbReference type="AlphaFoldDB" id="A0A7J0F253"/>
<dbReference type="SUPFAM" id="SSF57959">
    <property type="entry name" value="Leucine zipper domain"/>
    <property type="match status" value="1"/>
</dbReference>
<dbReference type="GO" id="GO:0003700">
    <property type="term" value="F:DNA-binding transcription factor activity"/>
    <property type="evidence" value="ECO:0007669"/>
    <property type="project" value="InterPro"/>
</dbReference>
<dbReference type="PANTHER" id="PTHR13690">
    <property type="entry name" value="TRANSCRIPTION FACTOR POSF21-RELATED"/>
    <property type="match status" value="1"/>
</dbReference>
<protein>
    <submittedName>
        <fullName evidence="9">Basic-leucine zipper (BZIP) transcription factor family protein</fullName>
    </submittedName>
</protein>
<name>A0A7J0F253_9ERIC</name>
<dbReference type="InterPro" id="IPR044759">
    <property type="entry name" value="bZIP_RF2"/>
</dbReference>
<proteinExistence type="predicted"/>
<dbReference type="PROSITE" id="PS50217">
    <property type="entry name" value="BZIP"/>
    <property type="match status" value="1"/>
</dbReference>
<accession>A0A7J0F253</accession>
<dbReference type="SMART" id="SM00338">
    <property type="entry name" value="BRLZ"/>
    <property type="match status" value="1"/>
</dbReference>
<evidence type="ECO:0000256" key="1">
    <source>
        <dbReference type="ARBA" id="ARBA00004123"/>
    </source>
</evidence>
<feature type="compositionally biased region" description="Basic and acidic residues" evidence="7">
    <location>
        <begin position="366"/>
        <end position="378"/>
    </location>
</feature>
<organism evidence="9 10">
    <name type="scientific">Actinidia rufa</name>
    <dbReference type="NCBI Taxonomy" id="165716"/>
    <lineage>
        <taxon>Eukaryota</taxon>
        <taxon>Viridiplantae</taxon>
        <taxon>Streptophyta</taxon>
        <taxon>Embryophyta</taxon>
        <taxon>Tracheophyta</taxon>
        <taxon>Spermatophyta</taxon>
        <taxon>Magnoliopsida</taxon>
        <taxon>eudicotyledons</taxon>
        <taxon>Gunneridae</taxon>
        <taxon>Pentapetalae</taxon>
        <taxon>asterids</taxon>
        <taxon>Ericales</taxon>
        <taxon>Actinidiaceae</taxon>
        <taxon>Actinidia</taxon>
    </lineage>
</organism>
<keyword evidence="6" id="KW-0175">Coiled coil</keyword>
<dbReference type="Proteomes" id="UP000585474">
    <property type="component" value="Unassembled WGS sequence"/>
</dbReference>
<dbReference type="InterPro" id="IPR004827">
    <property type="entry name" value="bZIP"/>
</dbReference>
<comment type="caution">
    <text evidence="9">The sequence shown here is derived from an EMBL/GenBank/DDBJ whole genome shotgun (WGS) entry which is preliminary data.</text>
</comment>
<keyword evidence="10" id="KW-1185">Reference proteome</keyword>
<gene>
    <name evidence="9" type="ORF">Acr_08g0011770</name>
</gene>
<sequence>MLDIIWANRQSAARSKERKMRYISELERKVQTLQTEATSLSAQLTLLQRDTNGLTVENSELKLRLQTMEQQVHLQDGHQFYCCPASNLVSEPHIDPLLLPSEDDIRRLQSSGDLRRPSGDLRRGSPEIPKPPTTSICSAQAPIRLYKPPIGLYEPSIGLYEPRSAQPRLRLASRFFLFGNAFPSGFRPRNRVSRGGAARLPAVPATKHQKDCIVVKRSVFKGECARRGVFSLMRHFRDTLPRCEPQLCLCKTLVKRFLHSSNSNLEKIGSHAMLYLRVSALNDALKEEIQHLKILTGQAIPNGGPMMNFPPFGANQPFYPNNQALHTLMATQQFQQLQIHPQKQQHQFQQHQLHQFQQQQLLHQQQEQHLHQSGDLRMHRPSSGQKENASNGNPSSSKD</sequence>
<dbReference type="InterPro" id="IPR046347">
    <property type="entry name" value="bZIP_sf"/>
</dbReference>
<dbReference type="EMBL" id="BJWL01000008">
    <property type="protein sequence ID" value="GFY92781.1"/>
    <property type="molecule type" value="Genomic_DNA"/>
</dbReference>
<dbReference type="CDD" id="cd14703">
    <property type="entry name" value="bZIP_plant_RF2"/>
    <property type="match status" value="1"/>
</dbReference>
<feature type="compositionally biased region" description="Polar residues" evidence="7">
    <location>
        <begin position="382"/>
        <end position="399"/>
    </location>
</feature>
<dbReference type="Pfam" id="PF00170">
    <property type="entry name" value="bZIP_1"/>
    <property type="match status" value="1"/>
</dbReference>
<dbReference type="OrthoDB" id="1435597at2759"/>
<evidence type="ECO:0000256" key="7">
    <source>
        <dbReference type="SAM" id="MobiDB-lite"/>
    </source>
</evidence>
<evidence type="ECO:0000256" key="3">
    <source>
        <dbReference type="ARBA" id="ARBA00023125"/>
    </source>
</evidence>
<reference evidence="9 10" key="1">
    <citation type="submission" date="2019-07" db="EMBL/GenBank/DDBJ databases">
        <title>De Novo Assembly of kiwifruit Actinidia rufa.</title>
        <authorList>
            <person name="Sugita-Konishi S."/>
            <person name="Sato K."/>
            <person name="Mori E."/>
            <person name="Abe Y."/>
            <person name="Kisaki G."/>
            <person name="Hamano K."/>
            <person name="Suezawa K."/>
            <person name="Otani M."/>
            <person name="Fukuda T."/>
            <person name="Manabe T."/>
            <person name="Gomi K."/>
            <person name="Tabuchi M."/>
            <person name="Akimitsu K."/>
            <person name="Kataoka I."/>
        </authorList>
    </citation>
    <scope>NUCLEOTIDE SEQUENCE [LARGE SCALE GENOMIC DNA]</scope>
    <source>
        <strain evidence="10">cv. Fuchu</strain>
    </source>
</reference>
<feature type="compositionally biased region" description="Basic and acidic residues" evidence="7">
    <location>
        <begin position="110"/>
        <end position="125"/>
    </location>
</feature>
<evidence type="ECO:0000313" key="10">
    <source>
        <dbReference type="Proteomes" id="UP000585474"/>
    </source>
</evidence>
<feature type="coiled-coil region" evidence="6">
    <location>
        <begin position="16"/>
        <end position="50"/>
    </location>
</feature>
<evidence type="ECO:0000256" key="2">
    <source>
        <dbReference type="ARBA" id="ARBA00023015"/>
    </source>
</evidence>
<keyword evidence="2" id="KW-0805">Transcription regulation</keyword>
<evidence type="ECO:0000259" key="8">
    <source>
        <dbReference type="PROSITE" id="PS50217"/>
    </source>
</evidence>
<evidence type="ECO:0000256" key="6">
    <source>
        <dbReference type="SAM" id="Coils"/>
    </source>
</evidence>
<evidence type="ECO:0000313" key="9">
    <source>
        <dbReference type="EMBL" id="GFY92781.1"/>
    </source>
</evidence>
<comment type="subcellular location">
    <subcellularLocation>
        <location evidence="1">Nucleus</location>
    </subcellularLocation>
</comment>
<dbReference type="GO" id="GO:0005634">
    <property type="term" value="C:nucleus"/>
    <property type="evidence" value="ECO:0007669"/>
    <property type="project" value="UniProtKB-SubCell"/>
</dbReference>
<dbReference type="Gene3D" id="1.20.5.170">
    <property type="match status" value="1"/>
</dbReference>
<dbReference type="FunFam" id="1.20.5.170:FF:000009">
    <property type="entry name" value="probable transcription factor PosF21"/>
    <property type="match status" value="1"/>
</dbReference>
<dbReference type="PANTHER" id="PTHR13690:SF124">
    <property type="entry name" value="TRANSCRIPTION FACTOR RF2A"/>
    <property type="match status" value="1"/>
</dbReference>
<feature type="region of interest" description="Disordered" evidence="7">
    <location>
        <begin position="358"/>
        <end position="399"/>
    </location>
</feature>
<keyword evidence="3" id="KW-0238">DNA-binding</keyword>
<evidence type="ECO:0000256" key="5">
    <source>
        <dbReference type="ARBA" id="ARBA00023242"/>
    </source>
</evidence>